<protein>
    <submittedName>
        <fullName evidence="2">Uncharacterized protein</fullName>
    </submittedName>
</protein>
<dbReference type="RefSeq" id="WP_257926387.1">
    <property type="nucleotide sequence ID" value="NZ_JAMXQV010000036.1"/>
</dbReference>
<organism evidence="2 3">
    <name type="scientific">Amycolatopsis iheyensis</name>
    <dbReference type="NCBI Taxonomy" id="2945988"/>
    <lineage>
        <taxon>Bacteria</taxon>
        <taxon>Bacillati</taxon>
        <taxon>Actinomycetota</taxon>
        <taxon>Actinomycetes</taxon>
        <taxon>Pseudonocardiales</taxon>
        <taxon>Pseudonocardiaceae</taxon>
        <taxon>Amycolatopsis</taxon>
    </lineage>
</organism>
<dbReference type="AlphaFoldDB" id="A0A9X2SQK6"/>
<keyword evidence="3" id="KW-1185">Reference proteome</keyword>
<evidence type="ECO:0000313" key="3">
    <source>
        <dbReference type="Proteomes" id="UP001144096"/>
    </source>
</evidence>
<name>A0A9X2SQK6_9PSEU</name>
<accession>A0A9X2SQK6</accession>
<comment type="caution">
    <text evidence="2">The sequence shown here is derived from an EMBL/GenBank/DDBJ whole genome shotgun (WGS) entry which is preliminary data.</text>
</comment>
<evidence type="ECO:0000256" key="1">
    <source>
        <dbReference type="SAM" id="MobiDB-lite"/>
    </source>
</evidence>
<gene>
    <name evidence="2" type="ORF">M8542_44105</name>
</gene>
<feature type="compositionally biased region" description="Low complexity" evidence="1">
    <location>
        <begin position="36"/>
        <end position="54"/>
    </location>
</feature>
<dbReference type="Proteomes" id="UP001144096">
    <property type="component" value="Unassembled WGS sequence"/>
</dbReference>
<reference evidence="2" key="1">
    <citation type="submission" date="2022-06" db="EMBL/GenBank/DDBJ databases">
        <title>Amycolatopsis iheyaensis sp. nov., a new species of the genus Amycolatopsis isolated from soil in Iheya island, Japan.</title>
        <authorList>
            <person name="Ngamcharungchit C."/>
            <person name="Kanto H."/>
            <person name="Take A."/>
            <person name="Intra B."/>
            <person name="Matsumoto A."/>
            <person name="Panbangred W."/>
            <person name="Inahashi Y."/>
        </authorList>
    </citation>
    <scope>NUCLEOTIDE SEQUENCE</scope>
    <source>
        <strain evidence="2">OK19-0408</strain>
    </source>
</reference>
<proteinExistence type="predicted"/>
<dbReference type="EMBL" id="JAMXQV010000036">
    <property type="protein sequence ID" value="MCR6489818.1"/>
    <property type="molecule type" value="Genomic_DNA"/>
</dbReference>
<sequence length="54" mass="5674">MPEDQQRVGAGLPDGERFFPRRGCDATLDSGSPDRSASAASKAATASVWAPWPV</sequence>
<feature type="compositionally biased region" description="Basic and acidic residues" evidence="1">
    <location>
        <begin position="14"/>
        <end position="24"/>
    </location>
</feature>
<evidence type="ECO:0000313" key="2">
    <source>
        <dbReference type="EMBL" id="MCR6489818.1"/>
    </source>
</evidence>
<feature type="region of interest" description="Disordered" evidence="1">
    <location>
        <begin position="1"/>
        <end position="54"/>
    </location>
</feature>